<dbReference type="UniPathway" id="UPA00359">
    <property type="reaction ID" value="UER00482"/>
</dbReference>
<dbReference type="PANTHER" id="PTHR42724">
    <property type="entry name" value="TETRAACYLDISACCHARIDE 4'-KINASE"/>
    <property type="match status" value="1"/>
</dbReference>
<protein>
    <recommendedName>
        <fullName evidence="4 13">Tetraacyldisaccharide 4'-kinase</fullName>
        <ecNumber evidence="3 13">2.7.1.130</ecNumber>
    </recommendedName>
    <alternativeName>
        <fullName evidence="12 13">Lipid A 4'-kinase</fullName>
    </alternativeName>
</protein>
<feature type="transmembrane region" description="Helical" evidence="14">
    <location>
        <begin position="20"/>
        <end position="38"/>
    </location>
</feature>
<dbReference type="NCBIfam" id="TIGR00682">
    <property type="entry name" value="lpxK"/>
    <property type="match status" value="1"/>
</dbReference>
<evidence type="ECO:0000256" key="5">
    <source>
        <dbReference type="ARBA" id="ARBA00022516"/>
    </source>
</evidence>
<keyword evidence="8 13" id="KW-0547">Nucleotide-binding</keyword>
<dbReference type="Proteomes" id="UP000247689">
    <property type="component" value="Unassembled WGS sequence"/>
</dbReference>
<evidence type="ECO:0000256" key="4">
    <source>
        <dbReference type="ARBA" id="ARBA00016436"/>
    </source>
</evidence>
<evidence type="ECO:0000256" key="7">
    <source>
        <dbReference type="ARBA" id="ARBA00022679"/>
    </source>
</evidence>
<dbReference type="EMBL" id="QICH01000003">
    <property type="protein sequence ID" value="PXF62798.1"/>
    <property type="molecule type" value="Genomic_DNA"/>
</dbReference>
<dbReference type="GO" id="GO:0009245">
    <property type="term" value="P:lipid A biosynthetic process"/>
    <property type="evidence" value="ECO:0007669"/>
    <property type="project" value="UniProtKB-UniRule"/>
</dbReference>
<keyword evidence="6 13" id="KW-0441">Lipid A biosynthesis</keyword>
<dbReference type="InterPro" id="IPR027417">
    <property type="entry name" value="P-loop_NTPase"/>
</dbReference>
<evidence type="ECO:0000256" key="1">
    <source>
        <dbReference type="ARBA" id="ARBA00002274"/>
    </source>
</evidence>
<name>A0A318D4L9_9GAMM</name>
<evidence type="ECO:0000256" key="6">
    <source>
        <dbReference type="ARBA" id="ARBA00022556"/>
    </source>
</evidence>
<keyword evidence="14" id="KW-1133">Transmembrane helix</keyword>
<dbReference type="GO" id="GO:0005524">
    <property type="term" value="F:ATP binding"/>
    <property type="evidence" value="ECO:0007669"/>
    <property type="project" value="UniProtKB-UniRule"/>
</dbReference>
<evidence type="ECO:0000256" key="3">
    <source>
        <dbReference type="ARBA" id="ARBA00012071"/>
    </source>
</evidence>
<dbReference type="GO" id="GO:0009029">
    <property type="term" value="F:lipid-A 4'-kinase activity"/>
    <property type="evidence" value="ECO:0007669"/>
    <property type="project" value="UniProtKB-UniRule"/>
</dbReference>
<comment type="caution">
    <text evidence="15">The sequence shown here is derived from an EMBL/GenBank/DDBJ whole genome shotgun (WGS) entry which is preliminary data.</text>
</comment>
<evidence type="ECO:0000313" key="16">
    <source>
        <dbReference type="Proteomes" id="UP000247689"/>
    </source>
</evidence>
<comment type="pathway">
    <text evidence="2 13">Glycolipid biosynthesis; lipid IV(A) biosynthesis; lipid IV(A) from (3R)-3-hydroxytetradecanoyl-[acyl-carrier-protein] and UDP-N-acetyl-alpha-D-glucosamine: step 6/6.</text>
</comment>
<evidence type="ECO:0000256" key="2">
    <source>
        <dbReference type="ARBA" id="ARBA00004870"/>
    </source>
</evidence>
<evidence type="ECO:0000313" key="15">
    <source>
        <dbReference type="EMBL" id="PXF62798.1"/>
    </source>
</evidence>
<keyword evidence="9 13" id="KW-0418">Kinase</keyword>
<sequence>MAVSATQQFFERLWYRPTVWWLWLLLPLQLLLRLVVFTRRKLYALGLFKSTRLSKPVVVIGNITVGGTGKTPLAIYILEWLQSEGYKPGLVTRGYGGSAINFPLVLVGNSNQNSLEPSVTGDEPFLIHQRTGALVAIDPVRSRGGQKLVELGCDIIICDDGLQHYALERDLELVVIDAKRQFGNGWLMPMGPLREPKSRLKSTDLAVINGDTMRLKPGDITALCHDKELVSKTVNAVAAIGNPQRFFDTLENLGYKLTPLAFPDHHQYTRDDFAALDGPIVMTEKDAVKCQRFADDRMYYLPVSTELEAALATELKQKITALLATKA</sequence>
<dbReference type="SUPFAM" id="SSF52540">
    <property type="entry name" value="P-loop containing nucleoside triphosphate hydrolases"/>
    <property type="match status" value="1"/>
</dbReference>
<dbReference type="Pfam" id="PF02606">
    <property type="entry name" value="LpxK"/>
    <property type="match status" value="1"/>
</dbReference>
<dbReference type="RefSeq" id="WP_110201699.1">
    <property type="nucleotide sequence ID" value="NZ_QICH01000003.1"/>
</dbReference>
<dbReference type="PANTHER" id="PTHR42724:SF1">
    <property type="entry name" value="TETRAACYLDISACCHARIDE 4'-KINASE, MITOCHONDRIAL-RELATED"/>
    <property type="match status" value="1"/>
</dbReference>
<comment type="catalytic activity">
    <reaction evidence="13">
        <text>a lipid A disaccharide + ATP = a lipid IVA + ADP + H(+)</text>
        <dbReference type="Rhea" id="RHEA:67840"/>
        <dbReference type="ChEBI" id="CHEBI:15378"/>
        <dbReference type="ChEBI" id="CHEBI:30616"/>
        <dbReference type="ChEBI" id="CHEBI:176343"/>
        <dbReference type="ChEBI" id="CHEBI:176425"/>
        <dbReference type="ChEBI" id="CHEBI:456216"/>
        <dbReference type="EC" id="2.7.1.130"/>
    </reaction>
</comment>
<keyword evidence="14" id="KW-0472">Membrane</keyword>
<dbReference type="GO" id="GO:0009244">
    <property type="term" value="P:lipopolysaccharide core region biosynthetic process"/>
    <property type="evidence" value="ECO:0007669"/>
    <property type="project" value="TreeGrafter"/>
</dbReference>
<keyword evidence="14" id="KW-0812">Transmembrane</keyword>
<proteinExistence type="inferred from homology"/>
<gene>
    <name evidence="13" type="primary">lpxK</name>
    <name evidence="15" type="ORF">DL796_10785</name>
</gene>
<dbReference type="OrthoDB" id="9766423at2"/>
<accession>A0A318D4L9</accession>
<dbReference type="EC" id="2.7.1.130" evidence="3 13"/>
<evidence type="ECO:0000256" key="13">
    <source>
        <dbReference type="HAMAP-Rule" id="MF_00409"/>
    </source>
</evidence>
<organism evidence="15 16">
    <name type="scientific">Kangiella spongicola</name>
    <dbReference type="NCBI Taxonomy" id="796379"/>
    <lineage>
        <taxon>Bacteria</taxon>
        <taxon>Pseudomonadati</taxon>
        <taxon>Pseudomonadota</taxon>
        <taxon>Gammaproteobacteria</taxon>
        <taxon>Kangiellales</taxon>
        <taxon>Kangiellaceae</taxon>
        <taxon>Kangiella</taxon>
    </lineage>
</organism>
<evidence type="ECO:0000256" key="12">
    <source>
        <dbReference type="ARBA" id="ARBA00029757"/>
    </source>
</evidence>
<dbReference type="HAMAP" id="MF_00409">
    <property type="entry name" value="LpxK"/>
    <property type="match status" value="1"/>
</dbReference>
<keyword evidence="16" id="KW-1185">Reference proteome</keyword>
<evidence type="ECO:0000256" key="9">
    <source>
        <dbReference type="ARBA" id="ARBA00022777"/>
    </source>
</evidence>
<evidence type="ECO:0000256" key="14">
    <source>
        <dbReference type="SAM" id="Phobius"/>
    </source>
</evidence>
<keyword evidence="10 13" id="KW-0067">ATP-binding</keyword>
<dbReference type="InterPro" id="IPR003758">
    <property type="entry name" value="LpxK"/>
</dbReference>
<comment type="function">
    <text evidence="1 13">Transfers the gamma-phosphate of ATP to the 4'-position of a tetraacyldisaccharide 1-phosphate intermediate (termed DS-1-P) to form tetraacyldisaccharide 1,4'-bis-phosphate (lipid IVA).</text>
</comment>
<dbReference type="AlphaFoldDB" id="A0A318D4L9"/>
<evidence type="ECO:0000256" key="11">
    <source>
        <dbReference type="ARBA" id="ARBA00023098"/>
    </source>
</evidence>
<keyword evidence="11 13" id="KW-0443">Lipid metabolism</keyword>
<comment type="similarity">
    <text evidence="13">Belongs to the LpxK family.</text>
</comment>
<dbReference type="GO" id="GO:0005886">
    <property type="term" value="C:plasma membrane"/>
    <property type="evidence" value="ECO:0007669"/>
    <property type="project" value="TreeGrafter"/>
</dbReference>
<feature type="binding site" evidence="13">
    <location>
        <begin position="64"/>
        <end position="71"/>
    </location>
    <ligand>
        <name>ATP</name>
        <dbReference type="ChEBI" id="CHEBI:30616"/>
    </ligand>
</feature>
<keyword evidence="7 13" id="KW-0808">Transferase</keyword>
<keyword evidence="5 13" id="KW-0444">Lipid biosynthesis</keyword>
<reference evidence="15 16" key="1">
    <citation type="submission" date="2018-05" db="EMBL/GenBank/DDBJ databases">
        <title>Kangiella spongicola genome sequence.</title>
        <authorList>
            <person name="Maclea K.S."/>
            <person name="Goen A.E."/>
            <person name="Kelley C."/>
            <person name="Underriner A."/>
            <person name="Silverwood T."/>
            <person name="Trachtenberg A.M."/>
        </authorList>
    </citation>
    <scope>NUCLEOTIDE SEQUENCE [LARGE SCALE GENOMIC DNA]</scope>
    <source>
        <strain evidence="15 16">ATCC BAA-2076</strain>
    </source>
</reference>
<evidence type="ECO:0000256" key="8">
    <source>
        <dbReference type="ARBA" id="ARBA00022741"/>
    </source>
</evidence>
<evidence type="ECO:0000256" key="10">
    <source>
        <dbReference type="ARBA" id="ARBA00022840"/>
    </source>
</evidence>